<protein>
    <submittedName>
        <fullName evidence="2">Voltage-dependent R-type calcium channel subunit alpha-1E</fullName>
    </submittedName>
</protein>
<evidence type="ECO:0000313" key="3">
    <source>
        <dbReference type="Proteomes" id="UP000646548"/>
    </source>
</evidence>
<gene>
    <name evidence="2" type="ORF">FQA47_024370</name>
</gene>
<accession>A0A834KXG8</accession>
<sequence length="280" mass="30002">MLEPGSCSVSSQSLTDDHNDSGLLGAPGGGPKCPAISLDPSMEPMCGSSTPRHHVLPPSPVDGESWQKHRSGLAGGSSPYSEAPSLLEPLGLSTSYDTLYLPPMPGNAAPTHPNRLGLSLDVTSPFDTGAGMLGVDGDLAVSPNVMKRRRGGLIEQRDIVKAHQAHKIHSTPQARRKEWEMARFGDEVPGLLSSGDGGSERNRNRDGAAVSTGGISPAFKQTKAQRARTMALYNPIPVRENCFTVNRSLFIFGEDNVVRKYAKKITEWPYPFAVVVFADQ</sequence>
<feature type="region of interest" description="Disordered" evidence="1">
    <location>
        <begin position="190"/>
        <end position="214"/>
    </location>
</feature>
<reference evidence="2" key="1">
    <citation type="journal article" name="BMC Genomics">
        <title>Long-read sequencing and de novo genome assembly of marine medaka (Oryzias melastigma).</title>
        <authorList>
            <person name="Liang P."/>
            <person name="Saqib H.S.A."/>
            <person name="Ni X."/>
            <person name="Shen Y."/>
        </authorList>
    </citation>
    <scope>NUCLEOTIDE SEQUENCE</scope>
    <source>
        <strain evidence="2">Bigg-433</strain>
    </source>
</reference>
<evidence type="ECO:0000256" key="1">
    <source>
        <dbReference type="SAM" id="MobiDB-lite"/>
    </source>
</evidence>
<dbReference type="EMBL" id="WKFB01000125">
    <property type="protein sequence ID" value="KAF6734845.1"/>
    <property type="molecule type" value="Genomic_DNA"/>
</dbReference>
<dbReference type="Proteomes" id="UP000646548">
    <property type="component" value="Unassembled WGS sequence"/>
</dbReference>
<evidence type="ECO:0000313" key="2">
    <source>
        <dbReference type="EMBL" id="KAF6734845.1"/>
    </source>
</evidence>
<proteinExistence type="predicted"/>
<feature type="region of interest" description="Disordered" evidence="1">
    <location>
        <begin position="1"/>
        <end position="86"/>
    </location>
</feature>
<comment type="caution">
    <text evidence="2">The sequence shown here is derived from an EMBL/GenBank/DDBJ whole genome shotgun (WGS) entry which is preliminary data.</text>
</comment>
<organism evidence="2 3">
    <name type="scientific">Oryzias melastigma</name>
    <name type="common">Marine medaka</name>
    <dbReference type="NCBI Taxonomy" id="30732"/>
    <lineage>
        <taxon>Eukaryota</taxon>
        <taxon>Metazoa</taxon>
        <taxon>Chordata</taxon>
        <taxon>Craniata</taxon>
        <taxon>Vertebrata</taxon>
        <taxon>Euteleostomi</taxon>
        <taxon>Actinopterygii</taxon>
        <taxon>Neopterygii</taxon>
        <taxon>Teleostei</taxon>
        <taxon>Neoteleostei</taxon>
        <taxon>Acanthomorphata</taxon>
        <taxon>Ovalentaria</taxon>
        <taxon>Atherinomorphae</taxon>
        <taxon>Beloniformes</taxon>
        <taxon>Adrianichthyidae</taxon>
        <taxon>Oryziinae</taxon>
        <taxon>Oryzias</taxon>
    </lineage>
</organism>
<name>A0A834KXG8_ORYME</name>
<dbReference type="AlphaFoldDB" id="A0A834KXG8"/>